<name>A0A5Q0HB18_SACSY</name>
<evidence type="ECO:0000313" key="2">
    <source>
        <dbReference type="Proteomes" id="UP000325787"/>
    </source>
</evidence>
<accession>A0A5Q0HB18</accession>
<keyword evidence="2" id="KW-1185">Reference proteome</keyword>
<dbReference type="EMBL" id="CP034550">
    <property type="protein sequence ID" value="QFZ23447.1"/>
    <property type="molecule type" value="Genomic_DNA"/>
</dbReference>
<proteinExistence type="predicted"/>
<gene>
    <name evidence="1" type="ORF">EKG83_43795</name>
</gene>
<protein>
    <recommendedName>
        <fullName evidence="3">PE domain-containing protein</fullName>
    </recommendedName>
</protein>
<sequence length="121" mass="13071">MDELRAGSAGTGAGRVEVDPRWIELYARRVEEAAEELSRARDELRRAPVPPHGFGEVGRALRSSEAYRRAAGVLNGQLDRACEVLTAAAHGLHEVAGHYGSRDDEAIALLRAADRRLDGVG</sequence>
<organism evidence="1 2">
    <name type="scientific">Saccharothrix syringae</name>
    <name type="common">Nocardiopsis syringae</name>
    <dbReference type="NCBI Taxonomy" id="103733"/>
    <lineage>
        <taxon>Bacteria</taxon>
        <taxon>Bacillati</taxon>
        <taxon>Actinomycetota</taxon>
        <taxon>Actinomycetes</taxon>
        <taxon>Pseudonocardiales</taxon>
        <taxon>Pseudonocardiaceae</taxon>
        <taxon>Saccharothrix</taxon>
    </lineage>
</organism>
<evidence type="ECO:0008006" key="3">
    <source>
        <dbReference type="Google" id="ProtNLM"/>
    </source>
</evidence>
<reference evidence="2" key="1">
    <citation type="journal article" date="2021" name="Curr. Microbiol.">
        <title>Complete genome of nocamycin-producing strain Saccharothrix syringae NRRL B-16468 reveals the biosynthetic potential for secondary metabolites.</title>
        <authorList>
            <person name="Mo X."/>
            <person name="Yang S."/>
        </authorList>
    </citation>
    <scope>NUCLEOTIDE SEQUENCE [LARGE SCALE GENOMIC DNA]</scope>
    <source>
        <strain evidence="2">ATCC 51364 / DSM 43886 / JCM 6844 / KCTC 9398 / NBRC 14523 / NRRL B-16468 / INA 2240</strain>
    </source>
</reference>
<dbReference type="Proteomes" id="UP000325787">
    <property type="component" value="Chromosome"/>
</dbReference>
<dbReference type="AlphaFoldDB" id="A0A5Q0HB18"/>
<dbReference type="RefSeq" id="WP_033428599.1">
    <property type="nucleotide sequence ID" value="NZ_CP034550.1"/>
</dbReference>
<dbReference type="KEGG" id="ssyi:EKG83_43795"/>
<dbReference type="OrthoDB" id="3686897at2"/>
<evidence type="ECO:0000313" key="1">
    <source>
        <dbReference type="EMBL" id="QFZ23447.1"/>
    </source>
</evidence>